<feature type="transmembrane region" description="Helical" evidence="7">
    <location>
        <begin position="98"/>
        <end position="125"/>
    </location>
</feature>
<feature type="transmembrane region" description="Helical" evidence="7">
    <location>
        <begin position="170"/>
        <end position="191"/>
    </location>
</feature>
<dbReference type="PANTHER" id="PTHR43744">
    <property type="entry name" value="ABC TRANSPORTER PERMEASE PROTEIN MG189-RELATED-RELATED"/>
    <property type="match status" value="1"/>
</dbReference>
<feature type="domain" description="ABC transmembrane type-1" evidence="9">
    <location>
        <begin position="102"/>
        <end position="291"/>
    </location>
</feature>
<evidence type="ECO:0000256" key="5">
    <source>
        <dbReference type="ARBA" id="ARBA00022989"/>
    </source>
</evidence>
<dbReference type="RefSeq" id="WP_114126800.1">
    <property type="nucleotide sequence ID" value="NZ_QOUI01000006.1"/>
</dbReference>
<evidence type="ECO:0000256" key="3">
    <source>
        <dbReference type="ARBA" id="ARBA00022475"/>
    </source>
</evidence>
<evidence type="ECO:0000259" key="9">
    <source>
        <dbReference type="PROSITE" id="PS50928"/>
    </source>
</evidence>
<comment type="subcellular location">
    <subcellularLocation>
        <location evidence="1 7">Cell membrane</location>
        <topology evidence="1 7">Multi-pass membrane protein</topology>
    </subcellularLocation>
</comment>
<evidence type="ECO:0000313" key="10">
    <source>
        <dbReference type="EMBL" id="RCK69482.1"/>
    </source>
</evidence>
<evidence type="ECO:0000256" key="2">
    <source>
        <dbReference type="ARBA" id="ARBA00022448"/>
    </source>
</evidence>
<keyword evidence="5 7" id="KW-1133">Transmembrane helix</keyword>
<evidence type="ECO:0000313" key="11">
    <source>
        <dbReference type="Proteomes" id="UP000252770"/>
    </source>
</evidence>
<dbReference type="Gene3D" id="1.10.3720.10">
    <property type="entry name" value="MetI-like"/>
    <property type="match status" value="1"/>
</dbReference>
<protein>
    <submittedName>
        <fullName evidence="10">Carbohydrate ABC transporter permease</fullName>
    </submittedName>
</protein>
<proteinExistence type="inferred from homology"/>
<comment type="similarity">
    <text evidence="7">Belongs to the binding-protein-dependent transport system permease family.</text>
</comment>
<sequence>MTTTSQTREQVADAPGTSASTPPPAARRRSRRPLAGQMLFWAVMGLLTVVFVGPLLWMLLTAFKTNVESRTVPPTFLPSEPTFQAFRTLFFGDDASPVLLWAANSFLAASAHAVLVIVVSSMAGYALARMEFPFKRLLFGLIISTLFVPGFIFLMPNFLLLNSLGWLDTLWALIVPGAAGAFGVFFMRQFFAALPVELEESARIDGAGPFRIFRSIVLPNARPALVTLAVLSFLSNWNDFVWPIYVLFSPERLTLPVGLSKLQGAYTTDYPVIMAGAAIASVPVLVLYVFVQRYVIEGAASSGIKG</sequence>
<dbReference type="InterPro" id="IPR000515">
    <property type="entry name" value="MetI-like"/>
</dbReference>
<name>A0A367YWU6_9ACTN</name>
<keyword evidence="6 7" id="KW-0472">Membrane</keyword>
<dbReference type="GO" id="GO:0005886">
    <property type="term" value="C:plasma membrane"/>
    <property type="evidence" value="ECO:0007669"/>
    <property type="project" value="UniProtKB-SubCell"/>
</dbReference>
<dbReference type="SUPFAM" id="SSF161098">
    <property type="entry name" value="MetI-like"/>
    <property type="match status" value="1"/>
</dbReference>
<dbReference type="Proteomes" id="UP000252770">
    <property type="component" value="Unassembled WGS sequence"/>
</dbReference>
<evidence type="ECO:0000256" key="1">
    <source>
        <dbReference type="ARBA" id="ARBA00004651"/>
    </source>
</evidence>
<evidence type="ECO:0000256" key="4">
    <source>
        <dbReference type="ARBA" id="ARBA00022692"/>
    </source>
</evidence>
<dbReference type="InterPro" id="IPR035906">
    <property type="entry name" value="MetI-like_sf"/>
</dbReference>
<accession>A0A367YWU6</accession>
<feature type="transmembrane region" description="Helical" evidence="7">
    <location>
        <begin position="270"/>
        <end position="291"/>
    </location>
</feature>
<reference evidence="10 11" key="1">
    <citation type="submission" date="2018-07" db="EMBL/GenBank/DDBJ databases">
        <title>Desertimonas flava gen. nov. sp. nov.</title>
        <authorList>
            <person name="Liu S."/>
        </authorList>
    </citation>
    <scope>NUCLEOTIDE SEQUENCE [LARGE SCALE GENOMIC DNA]</scope>
    <source>
        <strain evidence="10 11">16Sb5-5</strain>
    </source>
</reference>
<evidence type="ECO:0000256" key="8">
    <source>
        <dbReference type="SAM" id="MobiDB-lite"/>
    </source>
</evidence>
<comment type="caution">
    <text evidence="10">The sequence shown here is derived from an EMBL/GenBank/DDBJ whole genome shotgun (WGS) entry which is preliminary data.</text>
</comment>
<keyword evidence="4 7" id="KW-0812">Transmembrane</keyword>
<dbReference type="Pfam" id="PF00528">
    <property type="entry name" value="BPD_transp_1"/>
    <property type="match status" value="1"/>
</dbReference>
<dbReference type="PANTHER" id="PTHR43744:SF12">
    <property type="entry name" value="ABC TRANSPORTER PERMEASE PROTEIN MG189-RELATED"/>
    <property type="match status" value="1"/>
</dbReference>
<feature type="transmembrane region" description="Helical" evidence="7">
    <location>
        <begin position="38"/>
        <end position="60"/>
    </location>
</feature>
<dbReference type="GO" id="GO:0055085">
    <property type="term" value="P:transmembrane transport"/>
    <property type="evidence" value="ECO:0007669"/>
    <property type="project" value="InterPro"/>
</dbReference>
<dbReference type="EMBL" id="QOUI01000006">
    <property type="protein sequence ID" value="RCK69482.1"/>
    <property type="molecule type" value="Genomic_DNA"/>
</dbReference>
<keyword evidence="11" id="KW-1185">Reference proteome</keyword>
<keyword evidence="3" id="KW-1003">Cell membrane</keyword>
<dbReference type="AlphaFoldDB" id="A0A367YWU6"/>
<evidence type="ECO:0000256" key="7">
    <source>
        <dbReference type="RuleBase" id="RU363032"/>
    </source>
</evidence>
<gene>
    <name evidence="10" type="ORF">DT076_11455</name>
</gene>
<feature type="region of interest" description="Disordered" evidence="8">
    <location>
        <begin position="1"/>
        <end position="30"/>
    </location>
</feature>
<keyword evidence="2 7" id="KW-0813">Transport</keyword>
<feature type="transmembrane region" description="Helical" evidence="7">
    <location>
        <begin position="137"/>
        <end position="158"/>
    </location>
</feature>
<organism evidence="10 11">
    <name type="scientific">Desertihabitans brevis</name>
    <dbReference type="NCBI Taxonomy" id="2268447"/>
    <lineage>
        <taxon>Bacteria</taxon>
        <taxon>Bacillati</taxon>
        <taxon>Actinomycetota</taxon>
        <taxon>Actinomycetes</taxon>
        <taxon>Propionibacteriales</taxon>
        <taxon>Propionibacteriaceae</taxon>
        <taxon>Desertihabitans</taxon>
    </lineage>
</organism>
<dbReference type="CDD" id="cd06261">
    <property type="entry name" value="TM_PBP2"/>
    <property type="match status" value="1"/>
</dbReference>
<dbReference type="PROSITE" id="PS50928">
    <property type="entry name" value="ABC_TM1"/>
    <property type="match status" value="1"/>
</dbReference>
<evidence type="ECO:0000256" key="6">
    <source>
        <dbReference type="ARBA" id="ARBA00023136"/>
    </source>
</evidence>